<sequence length="404" mass="43587">MPPASRTRSRTPTAGLTSMTPPSTERTLRTLQPSARSTKIDTGGGRLIGASADHKVDATAESVDLGTSLPTGTAETPTPGTPAEAAGHSPAVRGRGTANVLAALHKRVSTATAEFRLGTPIRPQSAPPSPSSVNPAHKYYSPMSGTSTLLAGTAVSKEHTLLKTELIVGCVSCIVLVFLLVFGVTKIALSPAPVTSKHCLTHACRAYSERLFTSINRSVNPCAHFTRFVCDGWQRRQNLDVWEDRFLLFMNRLHATLNSIRIPATGQNGEQRAAALYRSCYDVFHGSSKELGAVKEALASAGITWPQPSREADALFTLLYSSLKLGWDALLNFRVVPRSGESTDELVVSQGRSFDMLREWFVQERETTVKRAYFEFIRDNFASSGGNGTTVGTAVTVRSDVGHR</sequence>
<dbReference type="EMBL" id="CM023483">
    <property type="protein sequence ID" value="KAH6936596.1"/>
    <property type="molecule type" value="Genomic_DNA"/>
</dbReference>
<name>A0ACB7SRB9_HYAAI</name>
<protein>
    <submittedName>
        <fullName evidence="1">Uncharacterized protein</fullName>
    </submittedName>
</protein>
<evidence type="ECO:0000313" key="2">
    <source>
        <dbReference type="Proteomes" id="UP000821845"/>
    </source>
</evidence>
<gene>
    <name evidence="1" type="ORF">HPB50_019781</name>
</gene>
<reference evidence="1" key="1">
    <citation type="submission" date="2020-05" db="EMBL/GenBank/DDBJ databases">
        <title>Large-scale comparative analyses of tick genomes elucidate their genetic diversity and vector capacities.</title>
        <authorList>
            <person name="Jia N."/>
            <person name="Wang J."/>
            <person name="Shi W."/>
            <person name="Du L."/>
            <person name="Sun Y."/>
            <person name="Zhan W."/>
            <person name="Jiang J."/>
            <person name="Wang Q."/>
            <person name="Zhang B."/>
            <person name="Ji P."/>
            <person name="Sakyi L.B."/>
            <person name="Cui X."/>
            <person name="Yuan T."/>
            <person name="Jiang B."/>
            <person name="Yang W."/>
            <person name="Lam T.T.-Y."/>
            <person name="Chang Q."/>
            <person name="Ding S."/>
            <person name="Wang X."/>
            <person name="Zhu J."/>
            <person name="Ruan X."/>
            <person name="Zhao L."/>
            <person name="Wei J."/>
            <person name="Que T."/>
            <person name="Du C."/>
            <person name="Cheng J."/>
            <person name="Dai P."/>
            <person name="Han X."/>
            <person name="Huang E."/>
            <person name="Gao Y."/>
            <person name="Liu J."/>
            <person name="Shao H."/>
            <person name="Ye R."/>
            <person name="Li L."/>
            <person name="Wei W."/>
            <person name="Wang X."/>
            <person name="Wang C."/>
            <person name="Yang T."/>
            <person name="Huo Q."/>
            <person name="Li W."/>
            <person name="Guo W."/>
            <person name="Chen H."/>
            <person name="Zhou L."/>
            <person name="Ni X."/>
            <person name="Tian J."/>
            <person name="Zhou Y."/>
            <person name="Sheng Y."/>
            <person name="Liu T."/>
            <person name="Pan Y."/>
            <person name="Xia L."/>
            <person name="Li J."/>
            <person name="Zhao F."/>
            <person name="Cao W."/>
        </authorList>
    </citation>
    <scope>NUCLEOTIDE SEQUENCE</scope>
    <source>
        <strain evidence="1">Hyas-2018</strain>
    </source>
</reference>
<organism evidence="1 2">
    <name type="scientific">Hyalomma asiaticum</name>
    <name type="common">Tick</name>
    <dbReference type="NCBI Taxonomy" id="266040"/>
    <lineage>
        <taxon>Eukaryota</taxon>
        <taxon>Metazoa</taxon>
        <taxon>Ecdysozoa</taxon>
        <taxon>Arthropoda</taxon>
        <taxon>Chelicerata</taxon>
        <taxon>Arachnida</taxon>
        <taxon>Acari</taxon>
        <taxon>Parasitiformes</taxon>
        <taxon>Ixodida</taxon>
        <taxon>Ixodoidea</taxon>
        <taxon>Ixodidae</taxon>
        <taxon>Hyalomminae</taxon>
        <taxon>Hyalomma</taxon>
    </lineage>
</organism>
<evidence type="ECO:0000313" key="1">
    <source>
        <dbReference type="EMBL" id="KAH6936596.1"/>
    </source>
</evidence>
<accession>A0ACB7SRB9</accession>
<keyword evidence="2" id="KW-1185">Reference proteome</keyword>
<dbReference type="Proteomes" id="UP000821845">
    <property type="component" value="Chromosome 3"/>
</dbReference>
<proteinExistence type="predicted"/>
<comment type="caution">
    <text evidence="1">The sequence shown here is derived from an EMBL/GenBank/DDBJ whole genome shotgun (WGS) entry which is preliminary data.</text>
</comment>